<feature type="signal peptide" evidence="1">
    <location>
        <begin position="1"/>
        <end position="19"/>
    </location>
</feature>
<dbReference type="Pfam" id="PF13827">
    <property type="entry name" value="DUF4189"/>
    <property type="match status" value="1"/>
</dbReference>
<accession>A0ABW8Q4Q2</accession>
<evidence type="ECO:0000313" key="4">
    <source>
        <dbReference type="Proteomes" id="UP001621964"/>
    </source>
</evidence>
<proteinExistence type="predicted"/>
<keyword evidence="4" id="KW-1185">Reference proteome</keyword>
<feature type="domain" description="DUF4189" evidence="2">
    <location>
        <begin position="41"/>
        <end position="142"/>
    </location>
</feature>
<feature type="chain" id="PRO_5047346174" evidence="1">
    <location>
        <begin position="20"/>
        <end position="162"/>
    </location>
</feature>
<sequence>MKKTLFALIIGGLAAAATAADTYGYLIFWQNPANLNESVQVKTTRENAPQADAHQEMRDYCRSKDIQAGVQQDNEHTGCKTIVPLHNTCVAVAFPKNDGRLMHDTAVVMTSPFYRNAQQAALNQCMKKYGTQGKCVVETAYCTESEYYGGTVRTMWNRLKSR</sequence>
<dbReference type="RefSeq" id="WP_009173092.1">
    <property type="nucleotide sequence ID" value="NZ_JBJGEB010000005.1"/>
</dbReference>
<organism evidence="3 4">
    <name type="scientific">Neisseria oralis</name>
    <dbReference type="NCBI Taxonomy" id="1107316"/>
    <lineage>
        <taxon>Bacteria</taxon>
        <taxon>Pseudomonadati</taxon>
        <taxon>Pseudomonadota</taxon>
        <taxon>Betaproteobacteria</taxon>
        <taxon>Neisseriales</taxon>
        <taxon>Neisseriaceae</taxon>
        <taxon>Neisseria</taxon>
    </lineage>
</organism>
<dbReference type="EMBL" id="JBJGEB010000005">
    <property type="protein sequence ID" value="MFK7642040.1"/>
    <property type="molecule type" value="Genomic_DNA"/>
</dbReference>
<gene>
    <name evidence="3" type="ORF">ACI43T_05960</name>
</gene>
<protein>
    <submittedName>
        <fullName evidence="3">DUF4189 domain-containing protein</fullName>
    </submittedName>
</protein>
<name>A0ABW8Q4Q2_9NEIS</name>
<evidence type="ECO:0000256" key="1">
    <source>
        <dbReference type="SAM" id="SignalP"/>
    </source>
</evidence>
<dbReference type="InterPro" id="IPR025240">
    <property type="entry name" value="DUF4189"/>
</dbReference>
<evidence type="ECO:0000313" key="3">
    <source>
        <dbReference type="EMBL" id="MFK7642040.1"/>
    </source>
</evidence>
<reference evidence="3 4" key="1">
    <citation type="submission" date="2024-11" db="EMBL/GenBank/DDBJ databases">
        <authorList>
            <person name="Mikucki A.G."/>
            <person name="Kahler C.M."/>
        </authorList>
    </citation>
    <scope>NUCLEOTIDE SEQUENCE [LARGE SCALE GENOMIC DNA]</scope>
    <source>
        <strain evidence="3 4">EXNM717</strain>
    </source>
</reference>
<comment type="caution">
    <text evidence="3">The sequence shown here is derived from an EMBL/GenBank/DDBJ whole genome shotgun (WGS) entry which is preliminary data.</text>
</comment>
<keyword evidence="1" id="KW-0732">Signal</keyword>
<evidence type="ECO:0000259" key="2">
    <source>
        <dbReference type="Pfam" id="PF13827"/>
    </source>
</evidence>
<dbReference type="Proteomes" id="UP001621964">
    <property type="component" value="Unassembled WGS sequence"/>
</dbReference>